<accession>A0AAE3HFU2</accession>
<evidence type="ECO:0000256" key="2">
    <source>
        <dbReference type="ARBA" id="ARBA00022448"/>
    </source>
</evidence>
<dbReference type="SUPFAM" id="SSF53062">
    <property type="entry name" value="PTS system fructose IIA component-like"/>
    <property type="match status" value="1"/>
</dbReference>
<name>A0AAE3HFU2_9FIRM</name>
<evidence type="ECO:0000259" key="8">
    <source>
        <dbReference type="PROSITE" id="PS51096"/>
    </source>
</evidence>
<gene>
    <name evidence="9" type="ORF">NSA47_04505</name>
</gene>
<evidence type="ECO:0000256" key="7">
    <source>
        <dbReference type="ARBA" id="ARBA00022777"/>
    </source>
</evidence>
<dbReference type="GO" id="GO:0009401">
    <property type="term" value="P:phosphoenolpyruvate-dependent sugar phosphotransferase system"/>
    <property type="evidence" value="ECO:0007669"/>
    <property type="project" value="UniProtKB-KW"/>
</dbReference>
<comment type="caution">
    <text evidence="9">The sequence shown here is derived from an EMBL/GenBank/DDBJ whole genome shotgun (WGS) entry which is preliminary data.</text>
</comment>
<protein>
    <submittedName>
        <fullName evidence="9">PTS sugar transporter subunit IIA</fullName>
    </submittedName>
</protein>
<evidence type="ECO:0000313" key="9">
    <source>
        <dbReference type="EMBL" id="MCR1898249.1"/>
    </source>
</evidence>
<dbReference type="InterPro" id="IPR033887">
    <property type="entry name" value="PTS_IIA_man"/>
</dbReference>
<sequence>MTRKLLIATHGTFAEGIKSSLELIIGKQDFIHVLCAYTEGISEIKKPIKNIISSLKPDEEIIIATDLLGGSINNEFMNYISFPNVHLICGVNLPLLLEIVLNIQNENIEKLIGDSIKIAQEQIQYCNCLLEKNREISEAF</sequence>
<dbReference type="InterPro" id="IPR004701">
    <property type="entry name" value="PTS_EIIA_man-typ"/>
</dbReference>
<keyword evidence="2" id="KW-0813">Transport</keyword>
<feature type="domain" description="PTS EIIA type-4" evidence="8">
    <location>
        <begin position="2"/>
        <end position="123"/>
    </location>
</feature>
<dbReference type="EMBL" id="JANKAS010000003">
    <property type="protein sequence ID" value="MCR1898249.1"/>
    <property type="molecule type" value="Genomic_DNA"/>
</dbReference>
<evidence type="ECO:0000256" key="3">
    <source>
        <dbReference type="ARBA" id="ARBA00022490"/>
    </source>
</evidence>
<dbReference type="InterPro" id="IPR036662">
    <property type="entry name" value="PTS_EIIA_man-typ_sf"/>
</dbReference>
<keyword evidence="4 9" id="KW-0762">Sugar transport</keyword>
<evidence type="ECO:0000256" key="4">
    <source>
        <dbReference type="ARBA" id="ARBA00022597"/>
    </source>
</evidence>
<comment type="subcellular location">
    <subcellularLocation>
        <location evidence="1">Cytoplasm</location>
    </subcellularLocation>
</comment>
<keyword evidence="3" id="KW-0963">Cytoplasm</keyword>
<dbReference type="PROSITE" id="PS51096">
    <property type="entry name" value="PTS_EIIA_TYPE_4"/>
    <property type="match status" value="1"/>
</dbReference>
<dbReference type="Pfam" id="PF03610">
    <property type="entry name" value="EIIA-man"/>
    <property type="match status" value="1"/>
</dbReference>
<dbReference type="PANTHER" id="PTHR33799:SF1">
    <property type="entry name" value="PTS SYSTEM MANNOSE-SPECIFIC EIIAB COMPONENT-RELATED"/>
    <property type="match status" value="1"/>
</dbReference>
<dbReference type="Proteomes" id="UP001205748">
    <property type="component" value="Unassembled WGS sequence"/>
</dbReference>
<dbReference type="GO" id="GO:0005737">
    <property type="term" value="C:cytoplasm"/>
    <property type="evidence" value="ECO:0007669"/>
    <property type="project" value="UniProtKB-SubCell"/>
</dbReference>
<dbReference type="RefSeq" id="WP_257529725.1">
    <property type="nucleotide sequence ID" value="NZ_JANKAS010000003.1"/>
</dbReference>
<proteinExistence type="predicted"/>
<keyword evidence="7" id="KW-0418">Kinase</keyword>
<organism evidence="9 10">
    <name type="scientific">Irregularibacter muris</name>
    <dbReference type="NCBI Taxonomy" id="1796619"/>
    <lineage>
        <taxon>Bacteria</taxon>
        <taxon>Bacillati</taxon>
        <taxon>Bacillota</taxon>
        <taxon>Clostridia</taxon>
        <taxon>Eubacteriales</taxon>
        <taxon>Eubacteriaceae</taxon>
        <taxon>Irregularibacter</taxon>
    </lineage>
</organism>
<keyword evidence="6" id="KW-0598">Phosphotransferase system</keyword>
<dbReference type="GO" id="GO:0016020">
    <property type="term" value="C:membrane"/>
    <property type="evidence" value="ECO:0007669"/>
    <property type="project" value="InterPro"/>
</dbReference>
<evidence type="ECO:0000256" key="6">
    <source>
        <dbReference type="ARBA" id="ARBA00022683"/>
    </source>
</evidence>
<dbReference type="CDD" id="cd00006">
    <property type="entry name" value="PTS_IIA_man"/>
    <property type="match status" value="1"/>
</dbReference>
<dbReference type="GO" id="GO:0016301">
    <property type="term" value="F:kinase activity"/>
    <property type="evidence" value="ECO:0007669"/>
    <property type="project" value="UniProtKB-KW"/>
</dbReference>
<evidence type="ECO:0000313" key="10">
    <source>
        <dbReference type="Proteomes" id="UP001205748"/>
    </source>
</evidence>
<evidence type="ECO:0000256" key="1">
    <source>
        <dbReference type="ARBA" id="ARBA00004496"/>
    </source>
</evidence>
<dbReference type="Gene3D" id="3.40.50.510">
    <property type="entry name" value="Phosphotransferase system, mannose-type IIA component"/>
    <property type="match status" value="1"/>
</dbReference>
<dbReference type="InterPro" id="IPR051471">
    <property type="entry name" value="Bacterial_PTS_sugar_comp"/>
</dbReference>
<keyword evidence="5" id="KW-0808">Transferase</keyword>
<keyword evidence="10" id="KW-1185">Reference proteome</keyword>
<dbReference type="PANTHER" id="PTHR33799">
    <property type="entry name" value="PTS PERMEASE-RELATED-RELATED"/>
    <property type="match status" value="1"/>
</dbReference>
<reference evidence="9" key="1">
    <citation type="submission" date="2022-07" db="EMBL/GenBank/DDBJ databases">
        <title>Enhanced cultured diversity of the mouse gut microbiota enables custom-made synthetic communities.</title>
        <authorList>
            <person name="Afrizal A."/>
        </authorList>
    </citation>
    <scope>NUCLEOTIDE SEQUENCE</scope>
    <source>
        <strain evidence="9">DSM 28593</strain>
    </source>
</reference>
<evidence type="ECO:0000256" key="5">
    <source>
        <dbReference type="ARBA" id="ARBA00022679"/>
    </source>
</evidence>
<dbReference type="AlphaFoldDB" id="A0AAE3HFU2"/>